<dbReference type="EMBL" id="CP079105">
    <property type="protein sequence ID" value="QXQ13535.1"/>
    <property type="molecule type" value="Genomic_DNA"/>
</dbReference>
<accession>A0ABX8SAD6</accession>
<dbReference type="Proteomes" id="UP000887023">
    <property type="component" value="Chromosome"/>
</dbReference>
<feature type="transmembrane region" description="Helical" evidence="1">
    <location>
        <begin position="29"/>
        <end position="48"/>
    </location>
</feature>
<keyword evidence="1" id="KW-1133">Transmembrane helix</keyword>
<protein>
    <submittedName>
        <fullName evidence="2">Uncharacterized protein</fullName>
    </submittedName>
</protein>
<feature type="transmembrane region" description="Helical" evidence="1">
    <location>
        <begin position="155"/>
        <end position="173"/>
    </location>
</feature>
<proteinExistence type="predicted"/>
<evidence type="ECO:0000313" key="3">
    <source>
        <dbReference type="Proteomes" id="UP000887023"/>
    </source>
</evidence>
<keyword evidence="3" id="KW-1185">Reference proteome</keyword>
<feature type="transmembrane region" description="Helical" evidence="1">
    <location>
        <begin position="113"/>
        <end position="143"/>
    </location>
</feature>
<gene>
    <name evidence="2" type="ORF">KV203_17205</name>
</gene>
<feature type="transmembrane region" description="Helical" evidence="1">
    <location>
        <begin position="69"/>
        <end position="93"/>
    </location>
</feature>
<evidence type="ECO:0000256" key="1">
    <source>
        <dbReference type="SAM" id="Phobius"/>
    </source>
</evidence>
<name>A0ABX8SAD6_9ACTN</name>
<feature type="transmembrane region" description="Helical" evidence="1">
    <location>
        <begin position="193"/>
        <end position="213"/>
    </location>
</feature>
<reference evidence="2" key="1">
    <citation type="submission" date="2021-07" db="EMBL/GenBank/DDBJ databases">
        <title>Candidatus Kaistella beijingensis sp. nov. isolated from a municipal wastewater treatment plant is involved in sludge foaming.</title>
        <authorList>
            <person name="Song Y."/>
            <person name="Liu S.-J."/>
        </authorList>
    </citation>
    <scope>NUCLEOTIDE SEQUENCE</scope>
    <source>
        <strain evidence="2">DSM 43998</strain>
    </source>
</reference>
<organism evidence="2 3">
    <name type="scientific">Skermania pinensis</name>
    <dbReference type="NCBI Taxonomy" id="39122"/>
    <lineage>
        <taxon>Bacteria</taxon>
        <taxon>Bacillati</taxon>
        <taxon>Actinomycetota</taxon>
        <taxon>Actinomycetes</taxon>
        <taxon>Mycobacteriales</taxon>
        <taxon>Gordoniaceae</taxon>
        <taxon>Skermania</taxon>
    </lineage>
</organism>
<dbReference type="RefSeq" id="WP_066474261.1">
    <property type="nucleotide sequence ID" value="NZ_CBCRUZ010000007.1"/>
</dbReference>
<evidence type="ECO:0000313" key="2">
    <source>
        <dbReference type="EMBL" id="QXQ13535.1"/>
    </source>
</evidence>
<keyword evidence="1" id="KW-0812">Transmembrane</keyword>
<sequence>MSFWFTALLVWLAAGARVGRVVVRPATTVRMAVVLAVTAVALAATVAIPEVADTLDSLRPAGVGAGTQLSAALAVAAWQCFATATSVVAFAAWPVASRRSLRNAALGIYLTGLLFAIWVFLGSAIPAWAMVAAGATFVVITGVRNLDWTPLGRGIALYVLGTAVVAVLAVRQLQRDLSQHDGVAQRPAPATWWSVAALLIALGAVWILVEVWIRARLLLHRLDGLHQTLTERFPEVLATAGGRESTTVLRASDQVAQIMDALYLQSGIEVVTSEYRVPPRSVTERATRVARWARDPLSDLSVDARWIAPPDGMSVRRWVGEIARAYAAR</sequence>
<keyword evidence="1" id="KW-0472">Membrane</keyword>